<sequence length="367" mass="39576">MFAASATALQAGPKQFAYLDEDTGRTFVPLRLMGEYAGAAVDWQPEAERIVLRKEGKEIVLHLGRSEAGIGSEAMPLDAPPFALDGVTYVPLRFVGTALGLSVEWQKEINAVRIAQQDGDVRLPVVPLGSIRTDKSPIVHESRTFQVGGKSFKAQIITISLMDPRVELDVVPAGGKIGRTEALSSIAERHGAMVAINGAFFDAYTESDIKMPYGWIMNDGEVLNRGTGEVRATFIYDKNNLAEVADGGDMPGLIREGNIDGAIQAGPRLVRDGKVDLDVEGERFRDPKILTSSGARSALGITRDHKLMLVTVPAATIPQLAEIMRQAGAWQAMNLDGGASSGLYYNGKYVTTPGRLLSNVLIVKLER</sequence>
<dbReference type="InterPro" id="IPR018711">
    <property type="entry name" value="NAGPA"/>
</dbReference>
<feature type="domain" description="Copper amine oxidase-like N-terminal" evidence="1">
    <location>
        <begin position="23"/>
        <end position="114"/>
    </location>
</feature>
<evidence type="ECO:0000313" key="4">
    <source>
        <dbReference type="Proteomes" id="UP000681526"/>
    </source>
</evidence>
<dbReference type="PANTHER" id="PTHR40446">
    <property type="entry name" value="N-ACETYLGLUCOSAMINE-1-PHOSPHODIESTER ALPHA-N-ACETYLGLUCOSAMINIDASE"/>
    <property type="match status" value="1"/>
</dbReference>
<dbReference type="InterPro" id="IPR036582">
    <property type="entry name" value="Mao_N_sf"/>
</dbReference>
<reference evidence="3 4" key="1">
    <citation type="submission" date="2021-04" db="EMBL/GenBank/DDBJ databases">
        <authorList>
            <person name="Rakotoarivonina H."/>
        </authorList>
    </citation>
    <scope>NUCLEOTIDE SEQUENCE [LARGE SCALE GENOMIC DNA]</scope>
    <source>
        <strain evidence="3 4">XE</strain>
    </source>
</reference>
<evidence type="ECO:0000259" key="2">
    <source>
        <dbReference type="Pfam" id="PF09992"/>
    </source>
</evidence>
<organism evidence="3 4">
    <name type="scientific">Thermobacillus xylanilyticus</name>
    <dbReference type="NCBI Taxonomy" id="76633"/>
    <lineage>
        <taxon>Bacteria</taxon>
        <taxon>Bacillati</taxon>
        <taxon>Bacillota</taxon>
        <taxon>Bacilli</taxon>
        <taxon>Bacillales</taxon>
        <taxon>Paenibacillaceae</taxon>
        <taxon>Thermobacillus</taxon>
    </lineage>
</organism>
<evidence type="ECO:0000313" key="3">
    <source>
        <dbReference type="EMBL" id="CAG5093504.1"/>
    </source>
</evidence>
<comment type="caution">
    <text evidence="3">The sequence shown here is derived from an EMBL/GenBank/DDBJ whole genome shotgun (WGS) entry which is preliminary data.</text>
</comment>
<dbReference type="GO" id="GO:0003944">
    <property type="term" value="F:N-acetylglucosamine-1-phosphodiester alpha-N-acetylglucosaminidase activity"/>
    <property type="evidence" value="ECO:0007669"/>
    <property type="project" value="UniProtKB-EC"/>
</dbReference>
<dbReference type="EMBL" id="CAJRAY010000106">
    <property type="protein sequence ID" value="CAG5093504.1"/>
    <property type="molecule type" value="Genomic_DNA"/>
</dbReference>
<dbReference type="PANTHER" id="PTHR40446:SF2">
    <property type="entry name" value="N-ACETYLGLUCOSAMINE-1-PHOSPHODIESTER ALPHA-N-ACETYLGLUCOSAMINIDASE"/>
    <property type="match status" value="1"/>
</dbReference>
<dbReference type="Gene3D" id="3.30.457.10">
    <property type="entry name" value="Copper amine oxidase-like, N-terminal domain"/>
    <property type="match status" value="1"/>
</dbReference>
<dbReference type="Proteomes" id="UP000681526">
    <property type="component" value="Unassembled WGS sequence"/>
</dbReference>
<dbReference type="SUPFAM" id="SSF55383">
    <property type="entry name" value="Copper amine oxidase, domain N"/>
    <property type="match status" value="1"/>
</dbReference>
<evidence type="ECO:0000259" key="1">
    <source>
        <dbReference type="Pfam" id="PF07833"/>
    </source>
</evidence>
<gene>
    <name evidence="3" type="primary">txxe 3648</name>
    <name evidence="3" type="ORF">TXXE_19770</name>
</gene>
<feature type="domain" description="Phosphodiester glycosidase" evidence="2">
    <location>
        <begin position="191"/>
        <end position="363"/>
    </location>
</feature>
<dbReference type="Pfam" id="PF07833">
    <property type="entry name" value="Cu_amine_oxidN1"/>
    <property type="match status" value="1"/>
</dbReference>
<proteinExistence type="predicted"/>
<name>A0ABM8VA51_THEXY</name>
<dbReference type="InterPro" id="IPR012854">
    <property type="entry name" value="Cu_amine_oxidase-like_N"/>
</dbReference>
<dbReference type="RefSeq" id="WP_213487042.1">
    <property type="nucleotide sequence ID" value="NZ_CAJRAY010000106.1"/>
</dbReference>
<dbReference type="Pfam" id="PF09992">
    <property type="entry name" value="NAGPA"/>
    <property type="match status" value="1"/>
</dbReference>
<keyword evidence="3" id="KW-0378">Hydrolase</keyword>
<protein>
    <submittedName>
        <fullName evidence="3">N-acetylglucosamine-1-phosphodiester alpha-N-acetylglucosaminidase</fullName>
        <ecNumber evidence="3">3.1.4.45</ecNumber>
    </submittedName>
</protein>
<dbReference type="EC" id="3.1.4.45" evidence="3"/>
<accession>A0ABM8VA51</accession>
<keyword evidence="4" id="KW-1185">Reference proteome</keyword>